<feature type="region of interest" description="Disordered" evidence="1">
    <location>
        <begin position="193"/>
        <end position="212"/>
    </location>
</feature>
<comment type="caution">
    <text evidence="2">The sequence shown here is derived from an EMBL/GenBank/DDBJ whole genome shotgun (WGS) entry which is preliminary data.</text>
</comment>
<dbReference type="EMBL" id="JAAHCF010000136">
    <property type="protein sequence ID" value="KAK8147607.1"/>
    <property type="molecule type" value="Genomic_DNA"/>
</dbReference>
<gene>
    <name evidence="2" type="ORF">G3M48_001315</name>
</gene>
<name>A0AAW0RZL7_9HYPO</name>
<evidence type="ECO:0000256" key="1">
    <source>
        <dbReference type="SAM" id="MobiDB-lite"/>
    </source>
</evidence>
<dbReference type="Proteomes" id="UP001397290">
    <property type="component" value="Unassembled WGS sequence"/>
</dbReference>
<evidence type="ECO:0000313" key="2">
    <source>
        <dbReference type="EMBL" id="KAK8147607.1"/>
    </source>
</evidence>
<proteinExistence type="predicted"/>
<reference evidence="2 3" key="1">
    <citation type="submission" date="2020-02" db="EMBL/GenBank/DDBJ databases">
        <title>Comparative genomics of the hypocrealean fungal genus Beauvera.</title>
        <authorList>
            <person name="Showalter D.N."/>
            <person name="Bushley K.E."/>
            <person name="Rehner S.A."/>
        </authorList>
    </citation>
    <scope>NUCLEOTIDE SEQUENCE [LARGE SCALE GENOMIC DNA]</scope>
    <source>
        <strain evidence="2 3">ARSEF4384</strain>
    </source>
</reference>
<accession>A0AAW0RZL7</accession>
<evidence type="ECO:0000313" key="3">
    <source>
        <dbReference type="Proteomes" id="UP001397290"/>
    </source>
</evidence>
<feature type="region of interest" description="Disordered" evidence="1">
    <location>
        <begin position="1"/>
        <end position="43"/>
    </location>
</feature>
<keyword evidence="3" id="KW-1185">Reference proteome</keyword>
<organism evidence="2 3">
    <name type="scientific">Beauveria asiatica</name>
    <dbReference type="NCBI Taxonomy" id="1069075"/>
    <lineage>
        <taxon>Eukaryota</taxon>
        <taxon>Fungi</taxon>
        <taxon>Dikarya</taxon>
        <taxon>Ascomycota</taxon>
        <taxon>Pezizomycotina</taxon>
        <taxon>Sordariomycetes</taxon>
        <taxon>Hypocreomycetidae</taxon>
        <taxon>Hypocreales</taxon>
        <taxon>Cordycipitaceae</taxon>
        <taxon>Beauveria</taxon>
    </lineage>
</organism>
<dbReference type="AlphaFoldDB" id="A0AAW0RZL7"/>
<sequence>MVVPGWPLQGDDEVGSKRKLNTSDNTPTKRGRNGPLDRKDARPIMSGEHLWSPSYTKYPLYCSEADKTIFGIHFSCLDPASDHEGSQWRLNKPSLDEKGSLYQSTRLNSVEDLMYRYQDAGRKAMATLLGSYGLRQRGRGRKLELRYGGSTSLVDTDGIFERKGLVVAYAEFANMASRRIDHAMALLPETKRKEEREITQRRGEEHARIKPAKEEEDAQIALMMAAMVQEMLRSGERNQLGAWARVIGIGANRIFMYQGWVPRRFVETFRNDQGFVVEYRSVLLKNRRRIIRQLDCFLRERSPLGDQPGPADAAKC</sequence>
<protein>
    <submittedName>
        <fullName evidence="2">Uncharacterized protein</fullName>
    </submittedName>
</protein>